<evidence type="ECO:0000313" key="3">
    <source>
        <dbReference type="WBParaSite" id="EVEC_0001200801-mRNA-1"/>
    </source>
</evidence>
<dbReference type="WBParaSite" id="EVEC_0001200801-mRNA-1">
    <property type="protein sequence ID" value="EVEC_0001200801-mRNA-1"/>
    <property type="gene ID" value="EVEC_0001200801"/>
</dbReference>
<feature type="compositionally biased region" description="Pro residues" evidence="1">
    <location>
        <begin position="219"/>
        <end position="236"/>
    </location>
</feature>
<dbReference type="InterPro" id="IPR035965">
    <property type="entry name" value="PAS-like_dom_sf"/>
</dbReference>
<reference evidence="3" key="1">
    <citation type="submission" date="2017-02" db="UniProtKB">
        <authorList>
            <consortium name="WormBaseParasite"/>
        </authorList>
    </citation>
    <scope>IDENTIFICATION</scope>
</reference>
<evidence type="ECO:0000256" key="1">
    <source>
        <dbReference type="SAM" id="MobiDB-lite"/>
    </source>
</evidence>
<sequence>LKTIFVNISVSLRDKPPGSSCNSPPNYISTNQYSVSYNTARLPGTFLGLTIAATPQSLNSSSPSSLSPQPPVSSTLQNSLAPKRRLKAVFIIDSKTTEILVANDNVKRVFGLLHPSLIGRRFTDIFSTSPNQQLPAILYNTLVTPDGHLKEVYGKAIDAIDSQGKQCAISAWSYPLTQAAADASKGGLDGKKNSMLIRTLSAIIPRGRRNLDSGHGSPVAPPPPPPASLFPLPPPSRSSVTCISHVQKKIMNGGNENDDNDDDDDDDNDDDDDDDDAGNNIAAVLAVSVYKLWI</sequence>
<feature type="region of interest" description="Disordered" evidence="1">
    <location>
        <begin position="58"/>
        <end position="78"/>
    </location>
</feature>
<feature type="domain" description="PAS" evidence="2">
    <location>
        <begin position="89"/>
        <end position="145"/>
    </location>
</feature>
<proteinExistence type="predicted"/>
<feature type="compositionally biased region" description="Low complexity" evidence="1">
    <location>
        <begin position="58"/>
        <end position="77"/>
    </location>
</feature>
<evidence type="ECO:0000259" key="2">
    <source>
        <dbReference type="PROSITE" id="PS50112"/>
    </source>
</evidence>
<protein>
    <submittedName>
        <fullName evidence="3">PAS domain-containing protein</fullName>
    </submittedName>
</protein>
<dbReference type="PROSITE" id="PS50112">
    <property type="entry name" value="PAS"/>
    <property type="match status" value="1"/>
</dbReference>
<dbReference type="AlphaFoldDB" id="A0A0N4VM57"/>
<accession>A0A0N4VM57</accession>
<dbReference type="Gene3D" id="3.30.450.20">
    <property type="entry name" value="PAS domain"/>
    <property type="match status" value="1"/>
</dbReference>
<organism evidence="3">
    <name type="scientific">Enterobius vermicularis</name>
    <name type="common">Human pinworm</name>
    <dbReference type="NCBI Taxonomy" id="51028"/>
    <lineage>
        <taxon>Eukaryota</taxon>
        <taxon>Metazoa</taxon>
        <taxon>Ecdysozoa</taxon>
        <taxon>Nematoda</taxon>
        <taxon>Chromadorea</taxon>
        <taxon>Rhabditida</taxon>
        <taxon>Spirurina</taxon>
        <taxon>Oxyuridomorpha</taxon>
        <taxon>Oxyuroidea</taxon>
        <taxon>Oxyuridae</taxon>
        <taxon>Enterobius</taxon>
    </lineage>
</organism>
<feature type="region of interest" description="Disordered" evidence="1">
    <location>
        <begin position="207"/>
        <end position="279"/>
    </location>
</feature>
<name>A0A0N4VM57_ENTVE</name>
<dbReference type="InterPro" id="IPR000014">
    <property type="entry name" value="PAS"/>
</dbReference>
<feature type="compositionally biased region" description="Acidic residues" evidence="1">
    <location>
        <begin position="256"/>
        <end position="277"/>
    </location>
</feature>
<dbReference type="SUPFAM" id="SSF55785">
    <property type="entry name" value="PYP-like sensor domain (PAS domain)"/>
    <property type="match status" value="1"/>
</dbReference>